<feature type="region of interest" description="Disordered" evidence="1">
    <location>
        <begin position="20"/>
        <end position="42"/>
    </location>
</feature>
<protein>
    <submittedName>
        <fullName evidence="2">(northern house mosquito) hypothetical protein</fullName>
    </submittedName>
</protein>
<dbReference type="EMBL" id="HBUE01199558">
    <property type="protein sequence ID" value="CAG6529036.1"/>
    <property type="molecule type" value="Transcribed_RNA"/>
</dbReference>
<feature type="region of interest" description="Disordered" evidence="1">
    <location>
        <begin position="63"/>
        <end position="98"/>
    </location>
</feature>
<evidence type="ECO:0000313" key="2">
    <source>
        <dbReference type="EMBL" id="CAG6580817.1"/>
    </source>
</evidence>
<feature type="compositionally biased region" description="Basic and acidic residues" evidence="1">
    <location>
        <begin position="28"/>
        <end position="42"/>
    </location>
</feature>
<organism evidence="2">
    <name type="scientific">Culex pipiens</name>
    <name type="common">House mosquito</name>
    <dbReference type="NCBI Taxonomy" id="7175"/>
    <lineage>
        <taxon>Eukaryota</taxon>
        <taxon>Metazoa</taxon>
        <taxon>Ecdysozoa</taxon>
        <taxon>Arthropoda</taxon>
        <taxon>Hexapoda</taxon>
        <taxon>Insecta</taxon>
        <taxon>Pterygota</taxon>
        <taxon>Neoptera</taxon>
        <taxon>Endopterygota</taxon>
        <taxon>Diptera</taxon>
        <taxon>Nematocera</taxon>
        <taxon>Culicoidea</taxon>
        <taxon>Culicidae</taxon>
        <taxon>Culicinae</taxon>
        <taxon>Culicini</taxon>
        <taxon>Culex</taxon>
        <taxon>Culex</taxon>
    </lineage>
</organism>
<dbReference type="EMBL" id="HBUE01305711">
    <property type="protein sequence ID" value="CAG6580817.1"/>
    <property type="molecule type" value="Transcribed_RNA"/>
</dbReference>
<name>A0A8D8K3K2_CULPI</name>
<dbReference type="AlphaFoldDB" id="A0A8D8K3K2"/>
<proteinExistence type="predicted"/>
<accession>A0A8D8K3K2</accession>
<reference evidence="2" key="1">
    <citation type="submission" date="2021-05" db="EMBL/GenBank/DDBJ databases">
        <authorList>
            <person name="Alioto T."/>
            <person name="Alioto T."/>
            <person name="Gomez Garrido J."/>
        </authorList>
    </citation>
    <scope>NUCLEOTIDE SEQUENCE</scope>
</reference>
<sequence>MVHGVRCRGGAIVRQLHPADQLGGGQLPRHEQTVPAGRDRGRGNERIEGLLQAARQDRRGLLRGGRPAVVPDGGCRRGAPGRCAQDHRPQEGPGEAAGRRVRVAGKGRVGAQDVRRGGEYLRVRGFDQAEHGGVDRAESASAGRYRRAAGHQGDGV</sequence>
<feature type="region of interest" description="Disordered" evidence="1">
    <location>
        <begin position="130"/>
        <end position="156"/>
    </location>
</feature>
<evidence type="ECO:0000256" key="1">
    <source>
        <dbReference type="SAM" id="MobiDB-lite"/>
    </source>
</evidence>